<dbReference type="CDD" id="cd17039">
    <property type="entry name" value="Ubl_ubiquitin_like"/>
    <property type="match status" value="1"/>
</dbReference>
<sequence length="268" mass="29993">MPVHEHTHVQSGAATAAESNHYVVIQVAAPDGEKHPMKVKTGDDVSTLRALVMQMFDNSDWTQVADKREDRSNYSDILDEDTGFAEVIALQSNPQGQTQSYMDRFSGRPRSWLEWADKRGKLRLMCGAYILEDGNSLDYYHIGEGAVIHPLYERYGDTLDASAAMLIDPTWYKQQYLQAKSLCSEMSNWDWRSTADKAKDYFALPSSEGILGAATSSSSSQSHDQAQPPVPSEQQAGWWKNPSLMMPRWSSVMGDKTSNTVDKSNDEL</sequence>
<gene>
    <name evidence="2" type="ORF">GTHE00462_LOCUS27921</name>
    <name evidence="3" type="ORF">GTHE00462_LOCUS27922</name>
</gene>
<evidence type="ECO:0000313" key="3">
    <source>
        <dbReference type="EMBL" id="CAE2322051.1"/>
    </source>
</evidence>
<organism evidence="2">
    <name type="scientific">Guillardia theta</name>
    <name type="common">Cryptophyte</name>
    <name type="synonym">Cryptomonas phi</name>
    <dbReference type="NCBI Taxonomy" id="55529"/>
    <lineage>
        <taxon>Eukaryota</taxon>
        <taxon>Cryptophyceae</taxon>
        <taxon>Pyrenomonadales</taxon>
        <taxon>Geminigeraceae</taxon>
        <taxon>Guillardia</taxon>
    </lineage>
</organism>
<accession>A0A6U6BZF4</accession>
<feature type="region of interest" description="Disordered" evidence="1">
    <location>
        <begin position="213"/>
        <end position="240"/>
    </location>
</feature>
<evidence type="ECO:0008006" key="4">
    <source>
        <dbReference type="Google" id="ProtNLM"/>
    </source>
</evidence>
<feature type="region of interest" description="Disordered" evidence="1">
    <location>
        <begin position="249"/>
        <end position="268"/>
    </location>
</feature>
<evidence type="ECO:0000256" key="1">
    <source>
        <dbReference type="SAM" id="MobiDB-lite"/>
    </source>
</evidence>
<proteinExistence type="predicted"/>
<evidence type="ECO:0000313" key="2">
    <source>
        <dbReference type="EMBL" id="CAE2322050.1"/>
    </source>
</evidence>
<dbReference type="EMBL" id="HBKN01035776">
    <property type="protein sequence ID" value="CAE2322051.1"/>
    <property type="molecule type" value="Transcribed_RNA"/>
</dbReference>
<protein>
    <recommendedName>
        <fullName evidence="4">Ubiquitin-like domain-containing protein</fullName>
    </recommendedName>
</protein>
<name>A0A6U6BZF4_GUITH</name>
<reference evidence="2" key="1">
    <citation type="submission" date="2021-01" db="EMBL/GenBank/DDBJ databases">
        <authorList>
            <person name="Corre E."/>
            <person name="Pelletier E."/>
            <person name="Niang G."/>
            <person name="Scheremetjew M."/>
            <person name="Finn R."/>
            <person name="Kale V."/>
            <person name="Holt S."/>
            <person name="Cochrane G."/>
            <person name="Meng A."/>
            <person name="Brown T."/>
            <person name="Cohen L."/>
        </authorList>
    </citation>
    <scope>NUCLEOTIDE SEQUENCE</scope>
    <source>
        <strain evidence="2">CCMP 2712</strain>
    </source>
</reference>
<dbReference type="EMBL" id="HBKN01035775">
    <property type="protein sequence ID" value="CAE2322050.1"/>
    <property type="molecule type" value="Transcribed_RNA"/>
</dbReference>
<dbReference type="AlphaFoldDB" id="A0A6U6BZF4"/>